<feature type="region of interest" description="Disordered" evidence="7">
    <location>
        <begin position="444"/>
        <end position="468"/>
    </location>
</feature>
<feature type="transmembrane region" description="Helical" evidence="8">
    <location>
        <begin position="255"/>
        <end position="279"/>
    </location>
</feature>
<comment type="caution">
    <text evidence="10">The sequence shown here is derived from an EMBL/GenBank/DDBJ whole genome shotgun (WGS) entry which is preliminary data.</text>
</comment>
<evidence type="ECO:0000256" key="7">
    <source>
        <dbReference type="SAM" id="MobiDB-lite"/>
    </source>
</evidence>
<evidence type="ECO:0000313" key="10">
    <source>
        <dbReference type="EMBL" id="GGD62611.1"/>
    </source>
</evidence>
<dbReference type="PANTHER" id="PTHR43045">
    <property type="entry name" value="SHIKIMATE TRANSPORTER"/>
    <property type="match status" value="1"/>
</dbReference>
<keyword evidence="3" id="KW-1003">Cell membrane</keyword>
<keyword evidence="4 8" id="KW-0812">Transmembrane</keyword>
<dbReference type="InterPro" id="IPR005829">
    <property type="entry name" value="Sugar_transporter_CS"/>
</dbReference>
<feature type="transmembrane region" description="Helical" evidence="8">
    <location>
        <begin position="102"/>
        <end position="120"/>
    </location>
</feature>
<keyword evidence="11" id="KW-1185">Reference proteome</keyword>
<dbReference type="Gene3D" id="1.20.1250.20">
    <property type="entry name" value="MFS general substrate transporter like domains"/>
    <property type="match status" value="2"/>
</dbReference>
<evidence type="ECO:0000313" key="11">
    <source>
        <dbReference type="Proteomes" id="UP000629365"/>
    </source>
</evidence>
<dbReference type="InterPro" id="IPR011701">
    <property type="entry name" value="MFS"/>
</dbReference>
<feature type="transmembrane region" description="Helical" evidence="8">
    <location>
        <begin position="346"/>
        <end position="371"/>
    </location>
</feature>
<feature type="transmembrane region" description="Helical" evidence="8">
    <location>
        <begin position="415"/>
        <end position="433"/>
    </location>
</feature>
<feature type="transmembrane region" description="Helical" evidence="8">
    <location>
        <begin position="169"/>
        <end position="193"/>
    </location>
</feature>
<evidence type="ECO:0000256" key="8">
    <source>
        <dbReference type="SAM" id="Phobius"/>
    </source>
</evidence>
<evidence type="ECO:0000256" key="5">
    <source>
        <dbReference type="ARBA" id="ARBA00022989"/>
    </source>
</evidence>
<dbReference type="PROSITE" id="PS50850">
    <property type="entry name" value="MFS"/>
    <property type="match status" value="1"/>
</dbReference>
<dbReference type="InterPro" id="IPR020846">
    <property type="entry name" value="MFS_dom"/>
</dbReference>
<keyword evidence="6 8" id="KW-0472">Membrane</keyword>
<feature type="transmembrane region" description="Helical" evidence="8">
    <location>
        <begin position="319"/>
        <end position="340"/>
    </location>
</feature>
<evidence type="ECO:0000256" key="6">
    <source>
        <dbReference type="ARBA" id="ARBA00023136"/>
    </source>
</evidence>
<sequence>MTVAGWSEMSTVETPADEHVAPPSQIRTIVASSVVGTTVEWFDFFAYSTAAALILNALFFPDFDPLVGTILAFGGIAVGYFGRPLGSIVFGHFGDRIGRKKVLVVSLVTMGAATFVIGLLPTYETIGVAAPVILMLLRFIQGFALGGEWGGAVLLVVEHAKPGRRAFLGSFPQVGLALGLTLSTLIFLPLVALPGDAFQAWGWRIPFLVSAVLVLIGLFIRLRIAETPEFEAMRRAGQEARVPLWDTLKTHTAQVLLAALSFAVIGAVFYMLFTFSLTYGTEFIGHGRSDMLVIATVCSVLALAGLPLAGWLADRFGVWRVFAIGTVLSIVVAFPAFWLIDTGSLVAAYVAYIATTVGFCATYGTLGVLYAQAFEVRIRYTGMSLALGIGTIVGSAFVPVIYLELLASTGGSWSIAVYIVVAGLITLAASTLLHRLQRRSERSAGIETTTAESTTAESAAAEIEENAR</sequence>
<dbReference type="InterPro" id="IPR036259">
    <property type="entry name" value="MFS_trans_sf"/>
</dbReference>
<evidence type="ECO:0000259" key="9">
    <source>
        <dbReference type="PROSITE" id="PS50850"/>
    </source>
</evidence>
<gene>
    <name evidence="10" type="ORF">GCM10007269_02210</name>
</gene>
<evidence type="ECO:0000256" key="1">
    <source>
        <dbReference type="ARBA" id="ARBA00004651"/>
    </source>
</evidence>
<keyword evidence="5 8" id="KW-1133">Transmembrane helix</keyword>
<feature type="transmembrane region" description="Helical" evidence="8">
    <location>
        <begin position="66"/>
        <end position="90"/>
    </location>
</feature>
<reference evidence="11" key="1">
    <citation type="journal article" date="2019" name="Int. J. Syst. Evol. Microbiol.">
        <title>The Global Catalogue of Microorganisms (GCM) 10K type strain sequencing project: providing services to taxonomists for standard genome sequencing and annotation.</title>
        <authorList>
            <consortium name="The Broad Institute Genomics Platform"/>
            <consortium name="The Broad Institute Genome Sequencing Center for Infectious Disease"/>
            <person name="Wu L."/>
            <person name="Ma J."/>
        </authorList>
    </citation>
    <scope>NUCLEOTIDE SEQUENCE [LARGE SCALE GENOMIC DNA]</scope>
    <source>
        <strain evidence="11">CCM 7640</strain>
    </source>
</reference>
<feature type="transmembrane region" description="Helical" evidence="8">
    <location>
        <begin position="383"/>
        <end position="403"/>
    </location>
</feature>
<dbReference type="Pfam" id="PF07690">
    <property type="entry name" value="MFS_1"/>
    <property type="match status" value="1"/>
</dbReference>
<keyword evidence="2" id="KW-0813">Transport</keyword>
<dbReference type="SUPFAM" id="SSF103473">
    <property type="entry name" value="MFS general substrate transporter"/>
    <property type="match status" value="1"/>
</dbReference>
<evidence type="ECO:0000256" key="2">
    <source>
        <dbReference type="ARBA" id="ARBA00022448"/>
    </source>
</evidence>
<proteinExistence type="predicted"/>
<dbReference type="Proteomes" id="UP000629365">
    <property type="component" value="Unassembled WGS sequence"/>
</dbReference>
<accession>A0ABQ1RBK2</accession>
<protein>
    <submittedName>
        <fullName evidence="10">MFS transporter</fullName>
    </submittedName>
</protein>
<evidence type="ECO:0000256" key="4">
    <source>
        <dbReference type="ARBA" id="ARBA00022692"/>
    </source>
</evidence>
<dbReference type="PANTHER" id="PTHR43045:SF1">
    <property type="entry name" value="SHIKIMATE TRANSPORTER"/>
    <property type="match status" value="1"/>
</dbReference>
<feature type="transmembrane region" description="Helical" evidence="8">
    <location>
        <begin position="205"/>
        <end position="224"/>
    </location>
</feature>
<organism evidence="10 11">
    <name type="scientific">Microbacterium murale</name>
    <dbReference type="NCBI Taxonomy" id="1081040"/>
    <lineage>
        <taxon>Bacteria</taxon>
        <taxon>Bacillati</taxon>
        <taxon>Actinomycetota</taxon>
        <taxon>Actinomycetes</taxon>
        <taxon>Micrococcales</taxon>
        <taxon>Microbacteriaceae</taxon>
        <taxon>Microbacterium</taxon>
    </lineage>
</organism>
<dbReference type="CDD" id="cd17369">
    <property type="entry name" value="MFS_ShiA_like"/>
    <property type="match status" value="1"/>
</dbReference>
<dbReference type="EMBL" id="BMCM01000001">
    <property type="protein sequence ID" value="GGD62611.1"/>
    <property type="molecule type" value="Genomic_DNA"/>
</dbReference>
<name>A0ABQ1RBK2_9MICO</name>
<comment type="subcellular location">
    <subcellularLocation>
        <location evidence="1">Cell membrane</location>
        <topology evidence="1">Multi-pass membrane protein</topology>
    </subcellularLocation>
</comment>
<feature type="transmembrane region" description="Helical" evidence="8">
    <location>
        <begin position="291"/>
        <end position="312"/>
    </location>
</feature>
<feature type="transmembrane region" description="Helical" evidence="8">
    <location>
        <begin position="132"/>
        <end position="157"/>
    </location>
</feature>
<feature type="domain" description="Major facilitator superfamily (MFS) profile" evidence="9">
    <location>
        <begin position="29"/>
        <end position="440"/>
    </location>
</feature>
<feature type="compositionally biased region" description="Low complexity" evidence="7">
    <location>
        <begin position="446"/>
        <end position="461"/>
    </location>
</feature>
<evidence type="ECO:0000256" key="3">
    <source>
        <dbReference type="ARBA" id="ARBA00022475"/>
    </source>
</evidence>
<dbReference type="PROSITE" id="PS00217">
    <property type="entry name" value="SUGAR_TRANSPORT_2"/>
    <property type="match status" value="1"/>
</dbReference>